<protein>
    <submittedName>
        <fullName evidence="2">Uncharacterized protein</fullName>
    </submittedName>
</protein>
<comment type="caution">
    <text evidence="2">The sequence shown here is derived from an EMBL/GenBank/DDBJ whole genome shotgun (WGS) entry which is preliminary data.</text>
</comment>
<feature type="compositionally biased region" description="Pro residues" evidence="1">
    <location>
        <begin position="1337"/>
        <end position="1347"/>
    </location>
</feature>
<feature type="compositionally biased region" description="Low complexity" evidence="1">
    <location>
        <begin position="1348"/>
        <end position="1358"/>
    </location>
</feature>
<feature type="region of interest" description="Disordered" evidence="1">
    <location>
        <begin position="1153"/>
        <end position="1211"/>
    </location>
</feature>
<dbReference type="Proteomes" id="UP000185904">
    <property type="component" value="Unassembled WGS sequence"/>
</dbReference>
<dbReference type="RefSeq" id="XP_022496578.1">
    <property type="nucleotide sequence ID" value="XM_022647485.1"/>
</dbReference>
<gene>
    <name evidence="2" type="ORF">AYO20_09214</name>
</gene>
<feature type="compositionally biased region" description="Basic and acidic residues" evidence="1">
    <location>
        <begin position="1"/>
        <end position="12"/>
    </location>
</feature>
<feature type="compositionally biased region" description="Polar residues" evidence="1">
    <location>
        <begin position="734"/>
        <end position="748"/>
    </location>
</feature>
<organism evidence="2 3">
    <name type="scientific">Fonsecaea nubica</name>
    <dbReference type="NCBI Taxonomy" id="856822"/>
    <lineage>
        <taxon>Eukaryota</taxon>
        <taxon>Fungi</taxon>
        <taxon>Dikarya</taxon>
        <taxon>Ascomycota</taxon>
        <taxon>Pezizomycotina</taxon>
        <taxon>Eurotiomycetes</taxon>
        <taxon>Chaetothyriomycetidae</taxon>
        <taxon>Chaetothyriales</taxon>
        <taxon>Herpotrichiellaceae</taxon>
        <taxon>Fonsecaea</taxon>
    </lineage>
</organism>
<feature type="compositionally biased region" description="Polar residues" evidence="1">
    <location>
        <begin position="591"/>
        <end position="603"/>
    </location>
</feature>
<keyword evidence="3" id="KW-1185">Reference proteome</keyword>
<reference evidence="2 3" key="1">
    <citation type="submission" date="2016-03" db="EMBL/GenBank/DDBJ databases">
        <title>The draft genome sequence of Fonsecaea nubica causative agent of cutaneous subcutaneous infection in human host.</title>
        <authorList>
            <person name="Costa F."/>
            <person name="Sybren D.H."/>
            <person name="Raittz R.T."/>
            <person name="Weiss V.A."/>
            <person name="Leao A.C."/>
            <person name="Gomes R."/>
            <person name="De Souza E.M."/>
            <person name="Pedrosa F.O."/>
            <person name="Steffens M.B."/>
            <person name="Bombassaro A."/>
            <person name="Tadra-Sfeir M.Z."/>
            <person name="Moreno L.F."/>
            <person name="Najafzadeh M.J."/>
            <person name="Felipe M.S."/>
            <person name="Teixeira M."/>
            <person name="Sun J."/>
            <person name="Xi L."/>
            <person name="Castro M.A."/>
            <person name="Vicente V.A."/>
        </authorList>
    </citation>
    <scope>NUCLEOTIDE SEQUENCE [LARGE SCALE GENOMIC DNA]</scope>
    <source>
        <strain evidence="2 3">CBS 269.64</strain>
    </source>
</reference>
<feature type="region of interest" description="Disordered" evidence="1">
    <location>
        <begin position="584"/>
        <end position="649"/>
    </location>
</feature>
<feature type="compositionally biased region" description="Low complexity" evidence="1">
    <location>
        <begin position="969"/>
        <end position="979"/>
    </location>
</feature>
<feature type="region of interest" description="Disordered" evidence="1">
    <location>
        <begin position="768"/>
        <end position="848"/>
    </location>
</feature>
<feature type="region of interest" description="Disordered" evidence="1">
    <location>
        <begin position="874"/>
        <end position="896"/>
    </location>
</feature>
<dbReference type="OrthoDB" id="4156635at2759"/>
<feature type="region of interest" description="Disordered" evidence="1">
    <location>
        <begin position="1303"/>
        <end position="1368"/>
    </location>
</feature>
<feature type="compositionally biased region" description="Polar residues" evidence="1">
    <location>
        <begin position="1157"/>
        <end position="1173"/>
    </location>
</feature>
<evidence type="ECO:0000256" key="1">
    <source>
        <dbReference type="SAM" id="MobiDB-lite"/>
    </source>
</evidence>
<feature type="compositionally biased region" description="Low complexity" evidence="1">
    <location>
        <begin position="1184"/>
        <end position="1196"/>
    </location>
</feature>
<feature type="compositionally biased region" description="Acidic residues" evidence="1">
    <location>
        <begin position="937"/>
        <end position="968"/>
    </location>
</feature>
<sequence length="1368" mass="154291">MAPRIDRGDSRRHAPRAARPPHVSSNVQPRMVQSSRRLARIGTITQLEGLAHSPSPRSRRSPTSRGNIHLLGATVREEQRGELGRLRSVIRRLEDGRHASINRFIPPEQDAAEVLELPEIDSDSSPEEVENMIAHMIDYFLKWTDETLIEGPSTIFHDIRLIHASLQSVMELPEEVISSSVVHSALKTFRKRHEAFVSIWAQAIHRALVGKLLQIESQLKHHPAAVTESVFTSIVLDIRTASSSYALLVLLESDQDSIPLLLSSGAATELSDRCARLHGVFQNATYNSEQKELWLLIWRDLKTVFTSFDQGAVPTSPTNIERDRIFFELPGVYREFKRLISSPDAANPRSIEDMVGKYCRYIFQCQVDPSNKYESLQRPRNAPLESHTKEALREFIETGKFETSTLSKIHFAASRFNTISGGPVKVRRWQHDADDGEWETVELDVLSPASMHIAEGLPDHSTVPLSARSRSSVAGLDDAESFVGATQKQSKGMFSYPEGINMKSAFDYVYYPFPETRAHEIVQHEQISREMGQPGIVSEGPRADFLVNRPPRHARDPANISVSNRLSSPFEWIRSAIGQLLPQRRRVSDANRPTVSTLPSRPSQRLALKPRPRPIDPKARVRKSTSVASPSLKLRGGGPPPHRLTPSLHKKSTFDPLAYRRMTIEIFRRRLKSIYGPDIYPDENEMLRLLKQTTYDVDKAVKLYSGASDRTVSPVGDTADEQHRRIRFSHQPESRTSQRQRLLDQNSMNHNTEVYAYRMDTLAEPGAELFDFPPGSDYDGINQHYHGAGQPPTRPVLGELPAAADPDDDNPDEDSPQPSSDRENHGPRSSQPSQPPHSSSSPEPCSSRCHPCPRFAGQYHHVCRHARVVEPGTPPPFNIHEDEASDDGPNQNPGLRANQAVVGAMTQAVVQALTQTVNETVTQVVNQVMNQVVAQDGEQDDEQGEEESEESEEESEEGSEEENEENEEQAASQNAGNTPHTRRPPREEPRDDDNRDIAKVFQTDPGYKGELSDLGIDGFLHQAVAAMYAQKPNWINNDSVRRDVHMIMDGLVDRIMELRDQYLVLLEAGPTPFMEAISRNDIRHPNPDHPATVMLCRRAARDVRQHYGRLYQFFDDRHLRTNLGFRHQFNRLIVAVRELRYLFLEYAQVHEAEDAPGTQQQNGHGSGAANQTGNQEEDTDDSQSDSQNTPSTLDTARLARRRTSPRRHRIVPTRQEYELMFVDELERELRNRGFTNLEQALGKKRWLKADLVNKLMALDQEGNHLGHGADEGYRHITGNLTARSRPKGFNLDHALQIYNLTKRARRGQEKKQRKEARRQARIARGIHSPAPVLPRVQPNPVPLPVPRPVVRASSPDVVGQDSEDSDTR</sequence>
<name>A0A178CIZ2_9EURO</name>
<evidence type="ECO:0000313" key="2">
    <source>
        <dbReference type="EMBL" id="OAL29477.1"/>
    </source>
</evidence>
<feature type="region of interest" description="Disordered" evidence="1">
    <location>
        <begin position="47"/>
        <end position="67"/>
    </location>
</feature>
<accession>A0A178CIZ2</accession>
<feature type="compositionally biased region" description="Polar residues" evidence="1">
    <location>
        <begin position="23"/>
        <end position="32"/>
    </location>
</feature>
<feature type="region of interest" description="Disordered" evidence="1">
    <location>
        <begin position="936"/>
        <end position="996"/>
    </location>
</feature>
<feature type="region of interest" description="Disordered" evidence="1">
    <location>
        <begin position="725"/>
        <end position="748"/>
    </location>
</feature>
<proteinExistence type="predicted"/>
<feature type="compositionally biased region" description="Acidic residues" evidence="1">
    <location>
        <begin position="805"/>
        <end position="815"/>
    </location>
</feature>
<feature type="compositionally biased region" description="Low complexity" evidence="1">
    <location>
        <begin position="827"/>
        <end position="848"/>
    </location>
</feature>
<dbReference type="EMBL" id="LVCJ01000082">
    <property type="protein sequence ID" value="OAL29477.1"/>
    <property type="molecule type" value="Genomic_DNA"/>
</dbReference>
<feature type="compositionally biased region" description="Basic residues" evidence="1">
    <location>
        <begin position="1198"/>
        <end position="1211"/>
    </location>
</feature>
<dbReference type="GeneID" id="34592613"/>
<feature type="compositionally biased region" description="Basic and acidic residues" evidence="1">
    <location>
        <begin position="984"/>
        <end position="996"/>
    </location>
</feature>
<evidence type="ECO:0000313" key="3">
    <source>
        <dbReference type="Proteomes" id="UP000185904"/>
    </source>
</evidence>
<feature type="region of interest" description="Disordered" evidence="1">
    <location>
        <begin position="1"/>
        <end position="32"/>
    </location>
</feature>